<feature type="transmembrane region" description="Helical" evidence="6">
    <location>
        <begin position="226"/>
        <end position="243"/>
    </location>
</feature>
<name>A0A9P4NEG3_9PEZI</name>
<organism evidence="7 8">
    <name type="scientific">Tothia fuscella</name>
    <dbReference type="NCBI Taxonomy" id="1048955"/>
    <lineage>
        <taxon>Eukaryota</taxon>
        <taxon>Fungi</taxon>
        <taxon>Dikarya</taxon>
        <taxon>Ascomycota</taxon>
        <taxon>Pezizomycotina</taxon>
        <taxon>Dothideomycetes</taxon>
        <taxon>Pleosporomycetidae</taxon>
        <taxon>Venturiales</taxon>
        <taxon>Cylindrosympodiaceae</taxon>
        <taxon>Tothia</taxon>
    </lineage>
</organism>
<keyword evidence="8" id="KW-1185">Reference proteome</keyword>
<comment type="subcellular location">
    <subcellularLocation>
        <location evidence="1">Membrane</location>
        <topology evidence="1">Multi-pass membrane protein</topology>
    </subcellularLocation>
</comment>
<feature type="transmembrane region" description="Helical" evidence="6">
    <location>
        <begin position="87"/>
        <end position="114"/>
    </location>
</feature>
<proteinExistence type="predicted"/>
<evidence type="ECO:0000256" key="5">
    <source>
        <dbReference type="SAM" id="MobiDB-lite"/>
    </source>
</evidence>
<dbReference type="InterPro" id="IPR050598">
    <property type="entry name" value="AminoAcid_Transporter"/>
</dbReference>
<dbReference type="PANTHER" id="PTHR11785:SF382">
    <property type="entry name" value="LOW-AFFINITY METHIONINE PERMEASE"/>
    <property type="match status" value="1"/>
</dbReference>
<dbReference type="PIRSF" id="PIRSF006060">
    <property type="entry name" value="AA_transporter"/>
    <property type="match status" value="1"/>
</dbReference>
<dbReference type="EMBL" id="MU007138">
    <property type="protein sequence ID" value="KAF2417528.1"/>
    <property type="molecule type" value="Genomic_DNA"/>
</dbReference>
<keyword evidence="2 6" id="KW-0812">Transmembrane</keyword>
<feature type="transmembrane region" description="Helical" evidence="6">
    <location>
        <begin position="433"/>
        <end position="455"/>
    </location>
</feature>
<feature type="transmembrane region" description="Helical" evidence="6">
    <location>
        <begin position="29"/>
        <end position="47"/>
    </location>
</feature>
<feature type="transmembrane region" description="Helical" evidence="6">
    <location>
        <begin position="321"/>
        <end position="342"/>
    </location>
</feature>
<protein>
    <recommendedName>
        <fullName evidence="9">Amino acid transporter</fullName>
    </recommendedName>
</protein>
<dbReference type="InterPro" id="IPR002293">
    <property type="entry name" value="AA/rel_permease1"/>
</dbReference>
<evidence type="ECO:0000256" key="4">
    <source>
        <dbReference type="ARBA" id="ARBA00023136"/>
    </source>
</evidence>
<evidence type="ECO:0000256" key="2">
    <source>
        <dbReference type="ARBA" id="ARBA00022692"/>
    </source>
</evidence>
<feature type="transmembrane region" description="Helical" evidence="6">
    <location>
        <begin position="476"/>
        <end position="494"/>
    </location>
</feature>
<dbReference type="GO" id="GO:0016020">
    <property type="term" value="C:membrane"/>
    <property type="evidence" value="ECO:0007669"/>
    <property type="project" value="UniProtKB-SubCell"/>
</dbReference>
<evidence type="ECO:0000313" key="8">
    <source>
        <dbReference type="Proteomes" id="UP000800235"/>
    </source>
</evidence>
<feature type="transmembrane region" description="Helical" evidence="6">
    <location>
        <begin position="263"/>
        <end position="283"/>
    </location>
</feature>
<evidence type="ECO:0000256" key="1">
    <source>
        <dbReference type="ARBA" id="ARBA00004141"/>
    </source>
</evidence>
<evidence type="ECO:0008006" key="9">
    <source>
        <dbReference type="Google" id="ProtNLM"/>
    </source>
</evidence>
<accession>A0A9P4NEG3</accession>
<feature type="transmembrane region" description="Helical" evidence="6">
    <location>
        <begin position="160"/>
        <end position="182"/>
    </location>
</feature>
<evidence type="ECO:0000256" key="6">
    <source>
        <dbReference type="SAM" id="Phobius"/>
    </source>
</evidence>
<dbReference type="GO" id="GO:0015179">
    <property type="term" value="F:L-amino acid transmembrane transporter activity"/>
    <property type="evidence" value="ECO:0007669"/>
    <property type="project" value="TreeGrafter"/>
</dbReference>
<feature type="transmembrane region" description="Helical" evidence="6">
    <location>
        <begin position="514"/>
        <end position="536"/>
    </location>
</feature>
<keyword evidence="4 6" id="KW-0472">Membrane</keyword>
<evidence type="ECO:0000313" key="7">
    <source>
        <dbReference type="EMBL" id="KAF2417528.1"/>
    </source>
</evidence>
<comment type="caution">
    <text evidence="7">The sequence shown here is derived from an EMBL/GenBank/DDBJ whole genome shotgun (WGS) entry which is preliminary data.</text>
</comment>
<sequence>MVLNRTIGSGIFTVPPKVLAGTGSVGGSLLVWAFAGIISICGVLCWLELGMSIPFRKITENGVIRKVSTPRSGGEKNWLEYIFKKPLLFITSVYGIMFLILGNISGNAIAFGIYVMIAAGKEPVTNAENNHQKAPVIGLAVGLLTFSAGIHVFTRRGGIWLNNIFAVLKIAMILALAILGTVHAGRKYLQSDGIGQSNPAISSADINIASKQLSPDEAFLGGSSHLTSYAESFLFALFSYTGYEQPFYVLSEVARPRRVFPTYTILGMVVATFLYVMVNISYFCVVPKEVYTMSKSNSIDMAGEFLHFLFDDSSTFTAKQVMAGLVAFSVFGNVIVMTFTAARVKQEIAKEGILPFSLFFATGHTTPWAKLQSRWQRGARSASGTMIGDIDLDDHLEQAPMAALALHWVSSVVLIAVTSMLKPATAYSFLISLYSYVNCMVVGCLVSGGLLYLKLDSYFRAEKGRNWAKKVDFKPWLSPLHAVVYFSATTFFLFTPFVKPPGSSPFSQKNQGYVWYLLPTIGLSSLLWGVMWWFGLKGFQWSLRKKLVVTRTAYIEKDCDGNYVQKAELVEHDWVMNVRSDDDRSNRSARDYDDASVRSV</sequence>
<gene>
    <name evidence="7" type="ORF">EJ08DRAFT_80031</name>
</gene>
<dbReference type="AlphaFoldDB" id="A0A9P4NEG3"/>
<reference evidence="7" key="1">
    <citation type="journal article" date="2020" name="Stud. Mycol.">
        <title>101 Dothideomycetes genomes: a test case for predicting lifestyles and emergence of pathogens.</title>
        <authorList>
            <person name="Haridas S."/>
            <person name="Albert R."/>
            <person name="Binder M."/>
            <person name="Bloem J."/>
            <person name="Labutti K."/>
            <person name="Salamov A."/>
            <person name="Andreopoulos B."/>
            <person name="Baker S."/>
            <person name="Barry K."/>
            <person name="Bills G."/>
            <person name="Bluhm B."/>
            <person name="Cannon C."/>
            <person name="Castanera R."/>
            <person name="Culley D."/>
            <person name="Daum C."/>
            <person name="Ezra D."/>
            <person name="Gonzalez J."/>
            <person name="Henrissat B."/>
            <person name="Kuo A."/>
            <person name="Liang C."/>
            <person name="Lipzen A."/>
            <person name="Lutzoni F."/>
            <person name="Magnuson J."/>
            <person name="Mondo S."/>
            <person name="Nolan M."/>
            <person name="Ohm R."/>
            <person name="Pangilinan J."/>
            <person name="Park H.-J."/>
            <person name="Ramirez L."/>
            <person name="Alfaro M."/>
            <person name="Sun H."/>
            <person name="Tritt A."/>
            <person name="Yoshinaga Y."/>
            <person name="Zwiers L.-H."/>
            <person name="Turgeon B."/>
            <person name="Goodwin S."/>
            <person name="Spatafora J."/>
            <person name="Crous P."/>
            <person name="Grigoriev I."/>
        </authorList>
    </citation>
    <scope>NUCLEOTIDE SEQUENCE</scope>
    <source>
        <strain evidence="7">CBS 130266</strain>
    </source>
</reference>
<dbReference type="Gene3D" id="1.20.1740.10">
    <property type="entry name" value="Amino acid/polyamine transporter I"/>
    <property type="match status" value="1"/>
</dbReference>
<feature type="region of interest" description="Disordered" evidence="5">
    <location>
        <begin position="581"/>
        <end position="600"/>
    </location>
</feature>
<dbReference type="Proteomes" id="UP000800235">
    <property type="component" value="Unassembled WGS sequence"/>
</dbReference>
<evidence type="ECO:0000256" key="3">
    <source>
        <dbReference type="ARBA" id="ARBA00022989"/>
    </source>
</evidence>
<feature type="transmembrane region" description="Helical" evidence="6">
    <location>
        <begin position="401"/>
        <end position="421"/>
    </location>
</feature>
<dbReference type="PANTHER" id="PTHR11785">
    <property type="entry name" value="AMINO ACID TRANSPORTER"/>
    <property type="match status" value="1"/>
</dbReference>
<feature type="transmembrane region" description="Helical" evidence="6">
    <location>
        <begin position="134"/>
        <end position="153"/>
    </location>
</feature>
<dbReference type="Pfam" id="PF13520">
    <property type="entry name" value="AA_permease_2"/>
    <property type="match status" value="1"/>
</dbReference>
<keyword evidence="3 6" id="KW-1133">Transmembrane helix</keyword>
<dbReference type="OrthoDB" id="5982228at2759"/>